<reference evidence="2" key="1">
    <citation type="submission" date="2022-11" db="UniProtKB">
        <authorList>
            <consortium name="WormBaseParasite"/>
        </authorList>
    </citation>
    <scope>IDENTIFICATION</scope>
</reference>
<sequence>MVRGPKKHLKRLAAPKNWMLDKLGGVFAPRPMSGPHKLRESLPLVLFLRNRLKYALSYTEARKICKQRLIKVDGRVRTEMRFPAGFMGIFLVLVLLFNPIL</sequence>
<organism evidence="1 2">
    <name type="scientific">Panagrolaimus sp. ES5</name>
    <dbReference type="NCBI Taxonomy" id="591445"/>
    <lineage>
        <taxon>Eukaryota</taxon>
        <taxon>Metazoa</taxon>
        <taxon>Ecdysozoa</taxon>
        <taxon>Nematoda</taxon>
        <taxon>Chromadorea</taxon>
        <taxon>Rhabditida</taxon>
        <taxon>Tylenchina</taxon>
        <taxon>Panagrolaimomorpha</taxon>
        <taxon>Panagrolaimoidea</taxon>
        <taxon>Panagrolaimidae</taxon>
        <taxon>Panagrolaimus</taxon>
    </lineage>
</organism>
<proteinExistence type="predicted"/>
<dbReference type="WBParaSite" id="ES5_v2.g16941.t1">
    <property type="protein sequence ID" value="ES5_v2.g16941.t1"/>
    <property type="gene ID" value="ES5_v2.g16941"/>
</dbReference>
<accession>A0AC34FI94</accession>
<evidence type="ECO:0000313" key="2">
    <source>
        <dbReference type="WBParaSite" id="ES5_v2.g16941.t1"/>
    </source>
</evidence>
<name>A0AC34FI94_9BILA</name>
<dbReference type="Proteomes" id="UP000887579">
    <property type="component" value="Unplaced"/>
</dbReference>
<evidence type="ECO:0000313" key="1">
    <source>
        <dbReference type="Proteomes" id="UP000887579"/>
    </source>
</evidence>
<protein>
    <submittedName>
        <fullName evidence="2">40S ribosomal protein S4</fullName>
    </submittedName>
</protein>